<feature type="transmembrane region" description="Helical" evidence="5">
    <location>
        <begin position="38"/>
        <end position="57"/>
    </location>
</feature>
<feature type="transmembrane region" description="Helical" evidence="5">
    <location>
        <begin position="385"/>
        <end position="402"/>
    </location>
</feature>
<dbReference type="PANTHER" id="PTHR37422:SF13">
    <property type="entry name" value="LIPOPOLYSACCHARIDE BIOSYNTHESIS PROTEIN PA4999-RELATED"/>
    <property type="match status" value="1"/>
</dbReference>
<dbReference type="InterPro" id="IPR051533">
    <property type="entry name" value="WaaL-like"/>
</dbReference>
<evidence type="ECO:0000256" key="5">
    <source>
        <dbReference type="SAM" id="Phobius"/>
    </source>
</evidence>
<feature type="transmembrane region" description="Helical" evidence="5">
    <location>
        <begin position="69"/>
        <end position="91"/>
    </location>
</feature>
<reference evidence="7 8" key="1">
    <citation type="journal article" date="2016" name="Nat. Commun.">
        <title>Thousands of microbial genomes shed light on interconnected biogeochemical processes in an aquifer system.</title>
        <authorList>
            <person name="Anantharaman K."/>
            <person name="Brown C.T."/>
            <person name="Hug L.A."/>
            <person name="Sharon I."/>
            <person name="Castelle C.J."/>
            <person name="Probst A.J."/>
            <person name="Thomas B.C."/>
            <person name="Singh A."/>
            <person name="Wilkins M.J."/>
            <person name="Karaoz U."/>
            <person name="Brodie E.L."/>
            <person name="Williams K.H."/>
            <person name="Hubbard S.S."/>
            <person name="Banfield J.F."/>
        </authorList>
    </citation>
    <scope>NUCLEOTIDE SEQUENCE [LARGE SCALE GENOMIC DNA]</scope>
</reference>
<feature type="transmembrane region" description="Helical" evidence="5">
    <location>
        <begin position="170"/>
        <end position="190"/>
    </location>
</feature>
<feature type="transmembrane region" description="Helical" evidence="5">
    <location>
        <begin position="224"/>
        <end position="242"/>
    </location>
</feature>
<comment type="caution">
    <text evidence="7">The sequence shown here is derived from an EMBL/GenBank/DDBJ whole genome shotgun (WGS) entry which is preliminary data.</text>
</comment>
<feature type="transmembrane region" description="Helical" evidence="5">
    <location>
        <begin position="445"/>
        <end position="462"/>
    </location>
</feature>
<keyword evidence="2 5" id="KW-0812">Transmembrane</keyword>
<keyword evidence="4 5" id="KW-0472">Membrane</keyword>
<feature type="transmembrane region" description="Helical" evidence="5">
    <location>
        <begin position="103"/>
        <end position="122"/>
    </location>
</feature>
<evidence type="ECO:0000256" key="2">
    <source>
        <dbReference type="ARBA" id="ARBA00022692"/>
    </source>
</evidence>
<evidence type="ECO:0000256" key="4">
    <source>
        <dbReference type="ARBA" id="ARBA00023136"/>
    </source>
</evidence>
<gene>
    <name evidence="7" type="ORF">A2763_00320</name>
</gene>
<dbReference type="GO" id="GO:0016020">
    <property type="term" value="C:membrane"/>
    <property type="evidence" value="ECO:0007669"/>
    <property type="project" value="UniProtKB-SubCell"/>
</dbReference>
<proteinExistence type="predicted"/>
<dbReference type="EMBL" id="MFKV01000023">
    <property type="protein sequence ID" value="OGG49951.1"/>
    <property type="molecule type" value="Genomic_DNA"/>
</dbReference>
<dbReference type="STRING" id="1798482.A2763_00320"/>
<dbReference type="Gene3D" id="1.25.40.10">
    <property type="entry name" value="Tetratricopeptide repeat domain"/>
    <property type="match status" value="1"/>
</dbReference>
<dbReference type="SUPFAM" id="SSF48452">
    <property type="entry name" value="TPR-like"/>
    <property type="match status" value="1"/>
</dbReference>
<evidence type="ECO:0000313" key="7">
    <source>
        <dbReference type="EMBL" id="OGG49951.1"/>
    </source>
</evidence>
<accession>A0A1F6CLT0</accession>
<dbReference type="AlphaFoldDB" id="A0A1F6CLT0"/>
<feature type="transmembrane region" description="Helical" evidence="5">
    <location>
        <begin position="408"/>
        <end position="424"/>
    </location>
</feature>
<organism evidence="7 8">
    <name type="scientific">Candidatus Kaiserbacteria bacterium RIFCSPHIGHO2_01_FULL_54_36</name>
    <dbReference type="NCBI Taxonomy" id="1798482"/>
    <lineage>
        <taxon>Bacteria</taxon>
        <taxon>Candidatus Kaiseribacteriota</taxon>
    </lineage>
</organism>
<dbReference type="InterPro" id="IPR011990">
    <property type="entry name" value="TPR-like_helical_dom_sf"/>
</dbReference>
<sequence length="745" mass="82582">MIAGVRKALPYLLLSPALLPLIYIDGLLYPFVAPKTLLFRSLGVVVLSLFAYLALSGQEFYWNRLRNKLTWIPAALLLVAYATSFIGIDFYRSFWSVFDRGDGLLTLSAAVLFFYCTVLYADWRFLRRLFTIVALVGTTVSAYVVLQWLGEMAGIRFPLIAENRGRVGGTLGNAAFLAGYLGMTLWATLAVASDSRGFWRKFYYGAAALQFLAIILSATRGTLLALFVVGFATLLYLAWNPSTSLGAGGRASRYARIGLAGILVAVALFVGFRVQLANSSFEPVRRIASASLTDPTVSSRLFIWQHVFVEAMKRPLTGYGAEHIEMIFDRVYDPSAILEQWFDRTHNAFLDYFVQFGILGAFLYAGLIGSLGYTGLMHWRKREPYSVFLLLLATTYGIQNFFVFDTAMTLWLLFATLAAALAYASAQGSAGKEAATTLSLRIPQLLSYGIAGAILILLYPVAIQPLRANMALAEGYTYHVTDVNRAIASFKHGLSLNTYADLEYGYQAYSMYTDHQQTMLEGGARVAAYQYALSVLSANFERYPYDARTATYLAHVLDSAPPEEPVDEAYLRSVLARAIALSPKRAQANYILANIPLKKGDTATVSAEQDRYYREGIAILEHYAEQVSSFSEPRFIIASLYLVVGDKEAGARWAADGLVLYKGQTDTARKALRYYIAVEDWPNVRRFLSDIVAADSTDYPSLYDLAKAELLTGNRPRALEIVQELRLKAPGLVEQDPVFLKSLSS</sequence>
<feature type="transmembrane region" description="Helical" evidence="5">
    <location>
        <begin position="254"/>
        <end position="274"/>
    </location>
</feature>
<protein>
    <recommendedName>
        <fullName evidence="6">O-antigen ligase-related domain-containing protein</fullName>
    </recommendedName>
</protein>
<feature type="domain" description="O-antigen ligase-related" evidence="6">
    <location>
        <begin position="206"/>
        <end position="364"/>
    </location>
</feature>
<dbReference type="Pfam" id="PF04932">
    <property type="entry name" value="Wzy_C"/>
    <property type="match status" value="1"/>
</dbReference>
<dbReference type="InterPro" id="IPR007016">
    <property type="entry name" value="O-antigen_ligase-rel_domated"/>
</dbReference>
<keyword evidence="3 5" id="KW-1133">Transmembrane helix</keyword>
<evidence type="ECO:0000256" key="3">
    <source>
        <dbReference type="ARBA" id="ARBA00022989"/>
    </source>
</evidence>
<comment type="subcellular location">
    <subcellularLocation>
        <location evidence="1">Membrane</location>
        <topology evidence="1">Multi-pass membrane protein</topology>
    </subcellularLocation>
</comment>
<evidence type="ECO:0000259" key="6">
    <source>
        <dbReference type="Pfam" id="PF04932"/>
    </source>
</evidence>
<dbReference type="Proteomes" id="UP000178370">
    <property type="component" value="Unassembled WGS sequence"/>
</dbReference>
<feature type="transmembrane region" description="Helical" evidence="5">
    <location>
        <begin position="352"/>
        <end position="373"/>
    </location>
</feature>
<evidence type="ECO:0000256" key="1">
    <source>
        <dbReference type="ARBA" id="ARBA00004141"/>
    </source>
</evidence>
<dbReference type="PANTHER" id="PTHR37422">
    <property type="entry name" value="TEICHURONIC ACID BIOSYNTHESIS PROTEIN TUAE"/>
    <property type="match status" value="1"/>
</dbReference>
<feature type="transmembrane region" description="Helical" evidence="5">
    <location>
        <begin position="129"/>
        <end position="150"/>
    </location>
</feature>
<feature type="transmembrane region" description="Helical" evidence="5">
    <location>
        <begin position="202"/>
        <end position="218"/>
    </location>
</feature>
<evidence type="ECO:0000313" key="8">
    <source>
        <dbReference type="Proteomes" id="UP000178370"/>
    </source>
</evidence>
<name>A0A1F6CLT0_9BACT</name>
<feature type="transmembrane region" description="Helical" evidence="5">
    <location>
        <begin position="12"/>
        <end position="32"/>
    </location>
</feature>